<dbReference type="SUPFAM" id="SSF57756">
    <property type="entry name" value="Retrovirus zinc finger-like domains"/>
    <property type="match status" value="1"/>
</dbReference>
<reference evidence="1" key="1">
    <citation type="submission" date="2018-05" db="EMBL/GenBank/DDBJ databases">
        <title>Draft genome of Mucuna pruriens seed.</title>
        <authorList>
            <person name="Nnadi N.E."/>
            <person name="Vos R."/>
            <person name="Hasami M.H."/>
            <person name="Devisetty U.K."/>
            <person name="Aguiy J.C."/>
        </authorList>
    </citation>
    <scope>NUCLEOTIDE SEQUENCE [LARGE SCALE GENOMIC DNA]</scope>
    <source>
        <strain evidence="1">JCA_2017</strain>
    </source>
</reference>
<name>A0A371GRE0_MUCPR</name>
<comment type="caution">
    <text evidence="1">The sequence shown here is derived from an EMBL/GenBank/DDBJ whole genome shotgun (WGS) entry which is preliminary data.</text>
</comment>
<dbReference type="Proteomes" id="UP000257109">
    <property type="component" value="Unassembled WGS sequence"/>
</dbReference>
<protein>
    <recommendedName>
        <fullName evidence="3">CCHC-type domain-containing protein</fullName>
    </recommendedName>
</protein>
<feature type="non-terminal residue" evidence="1">
    <location>
        <position position="1"/>
    </location>
</feature>
<keyword evidence="2" id="KW-1185">Reference proteome</keyword>
<evidence type="ECO:0000313" key="2">
    <source>
        <dbReference type="Proteomes" id="UP000257109"/>
    </source>
</evidence>
<dbReference type="AlphaFoldDB" id="A0A371GRE0"/>
<sequence>DVVENGNYIPTKYGTEIPRLSWNEEKKGKSIALKVQKARKGSLSKAFKVEESCEEVSNEEGSDENELSFISRKINSMWKNKGGSIWKNNSRRHTKEAKDKSQVVCYQCKKPRYFKFECPNLEKEKEKEKKTLSSRRRKISYQHGITLIYLPLKKRMKKQTCA</sequence>
<organism evidence="1 2">
    <name type="scientific">Mucuna pruriens</name>
    <name type="common">Velvet bean</name>
    <name type="synonym">Dolichos pruriens</name>
    <dbReference type="NCBI Taxonomy" id="157652"/>
    <lineage>
        <taxon>Eukaryota</taxon>
        <taxon>Viridiplantae</taxon>
        <taxon>Streptophyta</taxon>
        <taxon>Embryophyta</taxon>
        <taxon>Tracheophyta</taxon>
        <taxon>Spermatophyta</taxon>
        <taxon>Magnoliopsida</taxon>
        <taxon>eudicotyledons</taxon>
        <taxon>Gunneridae</taxon>
        <taxon>Pentapetalae</taxon>
        <taxon>rosids</taxon>
        <taxon>fabids</taxon>
        <taxon>Fabales</taxon>
        <taxon>Fabaceae</taxon>
        <taxon>Papilionoideae</taxon>
        <taxon>50 kb inversion clade</taxon>
        <taxon>NPAAA clade</taxon>
        <taxon>indigoferoid/millettioid clade</taxon>
        <taxon>Phaseoleae</taxon>
        <taxon>Mucuna</taxon>
    </lineage>
</organism>
<gene>
    <name evidence="1" type="ORF">CR513_24664</name>
</gene>
<dbReference type="GO" id="GO:0003676">
    <property type="term" value="F:nucleic acid binding"/>
    <property type="evidence" value="ECO:0007669"/>
    <property type="project" value="InterPro"/>
</dbReference>
<evidence type="ECO:0000313" key="1">
    <source>
        <dbReference type="EMBL" id="RDX93125.1"/>
    </source>
</evidence>
<dbReference type="GO" id="GO:0008270">
    <property type="term" value="F:zinc ion binding"/>
    <property type="evidence" value="ECO:0007669"/>
    <property type="project" value="InterPro"/>
</dbReference>
<dbReference type="EMBL" id="QJKJ01004697">
    <property type="protein sequence ID" value="RDX93125.1"/>
    <property type="molecule type" value="Genomic_DNA"/>
</dbReference>
<accession>A0A371GRE0</accession>
<dbReference type="InterPro" id="IPR036875">
    <property type="entry name" value="Znf_CCHC_sf"/>
</dbReference>
<proteinExistence type="predicted"/>
<evidence type="ECO:0008006" key="3">
    <source>
        <dbReference type="Google" id="ProtNLM"/>
    </source>
</evidence>